<keyword evidence="2" id="KW-1185">Reference proteome</keyword>
<dbReference type="AlphaFoldDB" id="W4LQE0"/>
<dbReference type="EMBL" id="AZHX01001780">
    <property type="protein sequence ID" value="ETW99940.1"/>
    <property type="molecule type" value="Genomic_DNA"/>
</dbReference>
<reference evidence="1 2" key="1">
    <citation type="journal article" date="2014" name="Nature">
        <title>An environmental bacterial taxon with a large and distinct metabolic repertoire.</title>
        <authorList>
            <person name="Wilson M.C."/>
            <person name="Mori T."/>
            <person name="Ruckert C."/>
            <person name="Uria A.R."/>
            <person name="Helf M.J."/>
            <person name="Takada K."/>
            <person name="Gernert C."/>
            <person name="Steffens U.A."/>
            <person name="Heycke N."/>
            <person name="Schmitt S."/>
            <person name="Rinke C."/>
            <person name="Helfrich E.J."/>
            <person name="Brachmann A.O."/>
            <person name="Gurgui C."/>
            <person name="Wakimoto T."/>
            <person name="Kracht M."/>
            <person name="Crusemann M."/>
            <person name="Hentschel U."/>
            <person name="Abe I."/>
            <person name="Matsunaga S."/>
            <person name="Kalinowski J."/>
            <person name="Takeyama H."/>
            <person name="Piel J."/>
        </authorList>
    </citation>
    <scope>NUCLEOTIDE SEQUENCE [LARGE SCALE GENOMIC DNA]</scope>
    <source>
        <strain evidence="2">TSY2</strain>
    </source>
</reference>
<comment type="caution">
    <text evidence="1">The sequence shown here is derived from an EMBL/GenBank/DDBJ whole genome shotgun (WGS) entry which is preliminary data.</text>
</comment>
<organism evidence="1 2">
    <name type="scientific">Candidatus Entotheonella gemina</name>
    <dbReference type="NCBI Taxonomy" id="1429439"/>
    <lineage>
        <taxon>Bacteria</taxon>
        <taxon>Pseudomonadati</taxon>
        <taxon>Nitrospinota/Tectimicrobiota group</taxon>
        <taxon>Candidatus Tectimicrobiota</taxon>
        <taxon>Candidatus Entotheonellia</taxon>
        <taxon>Candidatus Entotheonellales</taxon>
        <taxon>Candidatus Entotheonellaceae</taxon>
        <taxon>Candidatus Entotheonella</taxon>
    </lineage>
</organism>
<sequence>MTITLHIPQDIEAKIHEYAARGDADAVHHLLVEALGPAVESLIHRHTLSKPSHDDFELLADQLANEFMEYIAADSPPLSDDAVNRQGLYEDHL</sequence>
<gene>
    <name evidence="1" type="ORF">ETSY2_40005</name>
</gene>
<evidence type="ECO:0000313" key="1">
    <source>
        <dbReference type="EMBL" id="ETW99940.1"/>
    </source>
</evidence>
<protein>
    <submittedName>
        <fullName evidence="1">Uncharacterized protein</fullName>
    </submittedName>
</protein>
<evidence type="ECO:0000313" key="2">
    <source>
        <dbReference type="Proteomes" id="UP000019140"/>
    </source>
</evidence>
<name>W4LQE0_9BACT</name>
<dbReference type="Proteomes" id="UP000019140">
    <property type="component" value="Unassembled WGS sequence"/>
</dbReference>
<dbReference type="HOGENOM" id="CLU_2394807_0_0_7"/>
<accession>W4LQE0</accession>
<proteinExistence type="predicted"/>